<evidence type="ECO:0000313" key="7">
    <source>
        <dbReference type="EMBL" id="RXK36192.1"/>
    </source>
</evidence>
<accession>A0A4Q1BBK4</accession>
<protein>
    <submittedName>
        <fullName evidence="7">Uncharacterized protein</fullName>
    </submittedName>
</protein>
<evidence type="ECO:0000256" key="1">
    <source>
        <dbReference type="ARBA" id="ARBA00004123"/>
    </source>
</evidence>
<dbReference type="Proteomes" id="UP000289152">
    <property type="component" value="Unassembled WGS sequence"/>
</dbReference>
<feature type="compositionally biased region" description="Basic and acidic residues" evidence="6">
    <location>
        <begin position="131"/>
        <end position="140"/>
    </location>
</feature>
<dbReference type="Pfam" id="PF06179">
    <property type="entry name" value="Med22"/>
    <property type="match status" value="1"/>
</dbReference>
<dbReference type="InterPro" id="IPR009332">
    <property type="entry name" value="Med22"/>
</dbReference>
<organism evidence="7 8">
    <name type="scientific">Tremella mesenterica</name>
    <name type="common">Jelly fungus</name>
    <dbReference type="NCBI Taxonomy" id="5217"/>
    <lineage>
        <taxon>Eukaryota</taxon>
        <taxon>Fungi</taxon>
        <taxon>Dikarya</taxon>
        <taxon>Basidiomycota</taxon>
        <taxon>Agaricomycotina</taxon>
        <taxon>Tremellomycetes</taxon>
        <taxon>Tremellales</taxon>
        <taxon>Tremellaceae</taxon>
        <taxon>Tremella</taxon>
    </lineage>
</organism>
<reference evidence="7 8" key="1">
    <citation type="submission" date="2016-06" db="EMBL/GenBank/DDBJ databases">
        <title>Evolution of pathogenesis and genome organization in the Tremellales.</title>
        <authorList>
            <person name="Cuomo C."/>
            <person name="Litvintseva A."/>
            <person name="Heitman J."/>
            <person name="Chen Y."/>
            <person name="Sun S."/>
            <person name="Springer D."/>
            <person name="Dromer F."/>
            <person name="Young S."/>
            <person name="Zeng Q."/>
            <person name="Chapman S."/>
            <person name="Gujja S."/>
            <person name="Saif S."/>
            <person name="Birren B."/>
        </authorList>
    </citation>
    <scope>NUCLEOTIDE SEQUENCE [LARGE SCALE GENOMIC DNA]</scope>
    <source>
        <strain evidence="7 8">ATCC 28783</strain>
    </source>
</reference>
<comment type="subcellular location">
    <subcellularLocation>
        <location evidence="1">Nucleus</location>
    </subcellularLocation>
</comment>
<dbReference type="STRING" id="5217.A0A4Q1BBK4"/>
<comment type="caution">
    <text evidence="7">The sequence shown here is derived from an EMBL/GenBank/DDBJ whole genome shotgun (WGS) entry which is preliminary data.</text>
</comment>
<comment type="similarity">
    <text evidence="2">Belongs to the Mediator complex subunit 22 family.</text>
</comment>
<gene>
    <name evidence="7" type="ORF">M231_06536</name>
</gene>
<evidence type="ECO:0000256" key="5">
    <source>
        <dbReference type="ARBA" id="ARBA00023242"/>
    </source>
</evidence>
<dbReference type="GO" id="GO:0006357">
    <property type="term" value="P:regulation of transcription by RNA polymerase II"/>
    <property type="evidence" value="ECO:0007669"/>
    <property type="project" value="InterPro"/>
</dbReference>
<evidence type="ECO:0000313" key="8">
    <source>
        <dbReference type="Proteomes" id="UP000289152"/>
    </source>
</evidence>
<dbReference type="GO" id="GO:0016592">
    <property type="term" value="C:mediator complex"/>
    <property type="evidence" value="ECO:0007669"/>
    <property type="project" value="InterPro"/>
</dbReference>
<feature type="compositionally biased region" description="Acidic residues" evidence="6">
    <location>
        <begin position="153"/>
        <end position="189"/>
    </location>
</feature>
<keyword evidence="5" id="KW-0539">Nucleus</keyword>
<evidence type="ECO:0000256" key="4">
    <source>
        <dbReference type="ARBA" id="ARBA00023163"/>
    </source>
</evidence>
<dbReference type="OrthoDB" id="203279at2759"/>
<keyword evidence="4" id="KW-0804">Transcription</keyword>
<dbReference type="EMBL" id="SDIL01000105">
    <property type="protein sequence ID" value="RXK36192.1"/>
    <property type="molecule type" value="Genomic_DNA"/>
</dbReference>
<evidence type="ECO:0000256" key="6">
    <source>
        <dbReference type="SAM" id="MobiDB-lite"/>
    </source>
</evidence>
<dbReference type="VEuPathDB" id="FungiDB:TREMEDRAFT_58806"/>
<evidence type="ECO:0000256" key="3">
    <source>
        <dbReference type="ARBA" id="ARBA00023015"/>
    </source>
</evidence>
<proteinExistence type="inferred from homology"/>
<keyword evidence="8" id="KW-1185">Reference proteome</keyword>
<evidence type="ECO:0000256" key="2">
    <source>
        <dbReference type="ARBA" id="ARBA00005942"/>
    </source>
</evidence>
<keyword evidence="3" id="KW-0805">Transcription regulation</keyword>
<dbReference type="InParanoid" id="A0A4Q1BBK4"/>
<name>A0A4Q1BBK4_TREME</name>
<dbReference type="GO" id="GO:0003712">
    <property type="term" value="F:transcription coregulator activity"/>
    <property type="evidence" value="ECO:0007669"/>
    <property type="project" value="InterPro"/>
</dbReference>
<sequence>MTTKPFQTDALNPSALPRATLGRFRTRTSTSERTGGDEERLDVWAEELNKRVDKDIKACLNGLKDVVEVAGGNTTEPTLDALNLKHRTASLVRSCQRLRDVAHELRLLLLLGDVENQALARDREMGRVREEVKMRRKEVATETGRLVNHGSTIDDDDEDGVEDGSDDDDNGRNVDEEEESPGEDEDEDNSGSGHEHGETIHGQVGGNDDGEEDDDDEGLFGEEEDMEMD</sequence>
<dbReference type="AlphaFoldDB" id="A0A4Q1BBK4"/>
<feature type="compositionally biased region" description="Acidic residues" evidence="6">
    <location>
        <begin position="208"/>
        <end position="229"/>
    </location>
</feature>
<feature type="region of interest" description="Disordered" evidence="6">
    <location>
        <begin position="131"/>
        <end position="229"/>
    </location>
</feature>